<feature type="active site" evidence="10">
    <location>
        <position position="11"/>
    </location>
</feature>
<dbReference type="NCBIfam" id="NF011202">
    <property type="entry name" value="PRK14608.1"/>
    <property type="match status" value="1"/>
</dbReference>
<evidence type="ECO:0000256" key="5">
    <source>
        <dbReference type="ARBA" id="ARBA00022741"/>
    </source>
</evidence>
<reference evidence="13 14" key="1">
    <citation type="journal article" date="2014" name="Genome Biol. Evol.">
        <title>Acetic acid bacteria genomes reveal functional traits for adaptation to life in insect guts.</title>
        <authorList>
            <person name="Chouaia B."/>
            <person name="Gaiarsa S."/>
            <person name="Crotti E."/>
            <person name="Comandatore F."/>
            <person name="Degli Esposti M."/>
            <person name="Ricci I."/>
            <person name="Alma A."/>
            <person name="Favia G."/>
            <person name="Bandi C."/>
            <person name="Daffonchio D."/>
        </authorList>
    </citation>
    <scope>NUCLEOTIDE SEQUENCE [LARGE SCALE GENOMIC DNA]</scope>
    <source>
        <strain evidence="14">AM169</strain>
    </source>
</reference>
<dbReference type="InterPro" id="IPR006204">
    <property type="entry name" value="GHMP_kinase_N_dom"/>
</dbReference>
<name>A0A7U7J0J2_9PROT</name>
<accession>A0A7U7J0J2</accession>
<evidence type="ECO:0000259" key="12">
    <source>
        <dbReference type="Pfam" id="PF08544"/>
    </source>
</evidence>
<evidence type="ECO:0000256" key="7">
    <source>
        <dbReference type="ARBA" id="ARBA00022840"/>
    </source>
</evidence>
<reference evidence="13 14" key="2">
    <citation type="journal article" date="2014" name="PLoS ONE">
        <title>Evolution of mitochondria reconstructed from the energy metabolism of living bacteria.</title>
        <authorList>
            <person name="Degli Esposti M."/>
            <person name="Chouaia B."/>
            <person name="Comandatore F."/>
            <person name="Crotti E."/>
            <person name="Sassera D."/>
            <person name="Lievens P.M."/>
            <person name="Daffonchio D."/>
            <person name="Bandi C."/>
        </authorList>
    </citation>
    <scope>NUCLEOTIDE SEQUENCE [LARGE SCALE GENOMIC DNA]</scope>
    <source>
        <strain evidence="14">AM169</strain>
    </source>
</reference>
<protein>
    <recommendedName>
        <fullName evidence="3 10">4-diphosphocytidyl-2-C-methyl-D-erythritol kinase</fullName>
        <shortName evidence="10">CMK</shortName>
        <ecNumber evidence="2 10">2.7.1.148</ecNumber>
    </recommendedName>
    <alternativeName>
        <fullName evidence="9 10">4-(cytidine-5'-diphospho)-2-C-methyl-D-erythritol kinase</fullName>
    </alternativeName>
</protein>
<feature type="binding site" evidence="10">
    <location>
        <begin position="103"/>
        <end position="113"/>
    </location>
    <ligand>
        <name>ATP</name>
        <dbReference type="ChEBI" id="CHEBI:30616"/>
    </ligand>
</feature>
<keyword evidence="4 10" id="KW-0808">Transferase</keyword>
<evidence type="ECO:0000256" key="4">
    <source>
        <dbReference type="ARBA" id="ARBA00022679"/>
    </source>
</evidence>
<dbReference type="InterPro" id="IPR013750">
    <property type="entry name" value="GHMP_kinase_C_dom"/>
</dbReference>
<dbReference type="GO" id="GO:0019288">
    <property type="term" value="P:isopentenyl diphosphate biosynthetic process, methylerythritol 4-phosphate pathway"/>
    <property type="evidence" value="ECO:0007669"/>
    <property type="project" value="UniProtKB-UniRule"/>
</dbReference>
<evidence type="ECO:0000313" key="13">
    <source>
        <dbReference type="EMBL" id="CDG33112.1"/>
    </source>
</evidence>
<dbReference type="NCBIfam" id="TIGR00154">
    <property type="entry name" value="ispE"/>
    <property type="match status" value="1"/>
</dbReference>
<evidence type="ECO:0000313" key="14">
    <source>
        <dbReference type="Proteomes" id="UP000027590"/>
    </source>
</evidence>
<dbReference type="InterPro" id="IPR004424">
    <property type="entry name" value="IspE"/>
</dbReference>
<dbReference type="Pfam" id="PF00288">
    <property type="entry name" value="GHMP_kinases_N"/>
    <property type="match status" value="1"/>
</dbReference>
<dbReference type="InterPro" id="IPR014721">
    <property type="entry name" value="Ribsml_uS5_D2-typ_fold_subgr"/>
</dbReference>
<comment type="pathway">
    <text evidence="10">Isoprenoid biosynthesis; isopentenyl diphosphate biosynthesis via DXP pathway; isopentenyl diphosphate from 1-deoxy-D-xylulose 5-phosphate: step 3/6.</text>
</comment>
<keyword evidence="7 10" id="KW-0067">ATP-binding</keyword>
<dbReference type="Pfam" id="PF08544">
    <property type="entry name" value="GHMP_kinases_C"/>
    <property type="match status" value="1"/>
</dbReference>
<evidence type="ECO:0000256" key="2">
    <source>
        <dbReference type="ARBA" id="ARBA00012052"/>
    </source>
</evidence>
<gene>
    <name evidence="10" type="primary">ispE</name>
    <name evidence="13" type="ORF">SACS_0374</name>
</gene>
<dbReference type="Gene3D" id="3.30.230.10">
    <property type="match status" value="1"/>
</dbReference>
<keyword evidence="8 10" id="KW-0414">Isoprene biosynthesis</keyword>
<dbReference type="EMBL" id="CBLY010000002">
    <property type="protein sequence ID" value="CDG33112.1"/>
    <property type="molecule type" value="Genomic_DNA"/>
</dbReference>
<dbReference type="HAMAP" id="MF_00061">
    <property type="entry name" value="IspE"/>
    <property type="match status" value="1"/>
</dbReference>
<dbReference type="GO" id="GO:0050515">
    <property type="term" value="F:4-(cytidine 5'-diphospho)-2-C-methyl-D-erythritol kinase activity"/>
    <property type="evidence" value="ECO:0007669"/>
    <property type="project" value="UniProtKB-UniRule"/>
</dbReference>
<evidence type="ECO:0000256" key="1">
    <source>
        <dbReference type="ARBA" id="ARBA00009684"/>
    </source>
</evidence>
<evidence type="ECO:0000256" key="10">
    <source>
        <dbReference type="HAMAP-Rule" id="MF_00061"/>
    </source>
</evidence>
<dbReference type="InterPro" id="IPR036554">
    <property type="entry name" value="GHMP_kinase_C_sf"/>
</dbReference>
<keyword evidence="5 10" id="KW-0547">Nucleotide-binding</keyword>
<comment type="catalytic activity">
    <reaction evidence="10">
        <text>4-CDP-2-C-methyl-D-erythritol + ATP = 4-CDP-2-C-methyl-D-erythritol 2-phosphate + ADP + H(+)</text>
        <dbReference type="Rhea" id="RHEA:18437"/>
        <dbReference type="ChEBI" id="CHEBI:15378"/>
        <dbReference type="ChEBI" id="CHEBI:30616"/>
        <dbReference type="ChEBI" id="CHEBI:57823"/>
        <dbReference type="ChEBI" id="CHEBI:57919"/>
        <dbReference type="ChEBI" id="CHEBI:456216"/>
        <dbReference type="EC" id="2.7.1.148"/>
    </reaction>
</comment>
<comment type="similarity">
    <text evidence="1 10">Belongs to the GHMP kinase family. IspE subfamily.</text>
</comment>
<dbReference type="SUPFAM" id="SSF55060">
    <property type="entry name" value="GHMP Kinase, C-terminal domain"/>
    <property type="match status" value="1"/>
</dbReference>
<evidence type="ECO:0000259" key="11">
    <source>
        <dbReference type="Pfam" id="PF00288"/>
    </source>
</evidence>
<dbReference type="Gene3D" id="3.30.70.890">
    <property type="entry name" value="GHMP kinase, C-terminal domain"/>
    <property type="match status" value="1"/>
</dbReference>
<organism evidence="13 14">
    <name type="scientific">Parasaccharibacter apium</name>
    <dbReference type="NCBI Taxonomy" id="1510841"/>
    <lineage>
        <taxon>Bacteria</taxon>
        <taxon>Pseudomonadati</taxon>
        <taxon>Pseudomonadota</taxon>
        <taxon>Alphaproteobacteria</taxon>
        <taxon>Acetobacterales</taxon>
        <taxon>Acetobacteraceae</taxon>
        <taxon>Parasaccharibacter</taxon>
    </lineage>
</organism>
<dbReference type="PANTHER" id="PTHR43527">
    <property type="entry name" value="4-DIPHOSPHOCYTIDYL-2-C-METHYL-D-ERYTHRITOL KINASE, CHLOROPLASTIC"/>
    <property type="match status" value="1"/>
</dbReference>
<dbReference type="UniPathway" id="UPA00056">
    <property type="reaction ID" value="UER00094"/>
</dbReference>
<comment type="caution">
    <text evidence="13">The sequence shown here is derived from an EMBL/GenBank/DDBJ whole genome shotgun (WGS) entry which is preliminary data.</text>
</comment>
<dbReference type="PANTHER" id="PTHR43527:SF2">
    <property type="entry name" value="4-DIPHOSPHOCYTIDYL-2-C-METHYL-D-ERYTHRITOL KINASE, CHLOROPLASTIC"/>
    <property type="match status" value="1"/>
</dbReference>
<dbReference type="InterPro" id="IPR020568">
    <property type="entry name" value="Ribosomal_Su5_D2-typ_SF"/>
</dbReference>
<dbReference type="PIRSF" id="PIRSF010376">
    <property type="entry name" value="IspE"/>
    <property type="match status" value="1"/>
</dbReference>
<feature type="domain" description="GHMP kinase C-terminal" evidence="12">
    <location>
        <begin position="213"/>
        <end position="279"/>
    </location>
</feature>
<dbReference type="Proteomes" id="UP000027590">
    <property type="component" value="Unassembled WGS sequence"/>
</dbReference>
<evidence type="ECO:0000256" key="9">
    <source>
        <dbReference type="ARBA" id="ARBA00032554"/>
    </source>
</evidence>
<evidence type="ECO:0000256" key="6">
    <source>
        <dbReference type="ARBA" id="ARBA00022777"/>
    </source>
</evidence>
<keyword evidence="6 10" id="KW-0418">Kinase</keyword>
<dbReference type="GO" id="GO:0005524">
    <property type="term" value="F:ATP binding"/>
    <property type="evidence" value="ECO:0007669"/>
    <property type="project" value="UniProtKB-UniRule"/>
</dbReference>
<evidence type="ECO:0000256" key="3">
    <source>
        <dbReference type="ARBA" id="ARBA00017473"/>
    </source>
</evidence>
<sequence>MALHQDMAHAKINLFLHVTGRREDGYHLLDSLAVFAGAGDHLHLSTGPQGQADSLTLQGPFAKGLEADENNLVLKAARALRQTRGEEAARQPAAALTLEKRLPVASGIGGGSADAACALRLLTRYWSLPMEAAAHVAPTLGADVPVCLAQKATRMEGIGDILTAAPPLPEMGMLLVNPGVGVSTPSIFRRLAETGGITPRPPLAFPEAGWPTLDALIAFLAQTENDLQPHAIAQAPVIATVLETLATLPQVRFHRMSGSGATCFALFETADQAIRAADHLMDRDIAQAWWHWAGPVLP</sequence>
<dbReference type="EC" id="2.7.1.148" evidence="2 10"/>
<dbReference type="GO" id="GO:0016114">
    <property type="term" value="P:terpenoid biosynthetic process"/>
    <property type="evidence" value="ECO:0007669"/>
    <property type="project" value="UniProtKB-UniRule"/>
</dbReference>
<dbReference type="SUPFAM" id="SSF54211">
    <property type="entry name" value="Ribosomal protein S5 domain 2-like"/>
    <property type="match status" value="1"/>
</dbReference>
<evidence type="ECO:0000256" key="8">
    <source>
        <dbReference type="ARBA" id="ARBA00023229"/>
    </source>
</evidence>
<dbReference type="AlphaFoldDB" id="A0A7U7J0J2"/>
<proteinExistence type="inferred from homology"/>
<feature type="domain" description="GHMP kinase N-terminal" evidence="11">
    <location>
        <begin position="71"/>
        <end position="148"/>
    </location>
</feature>
<feature type="active site" evidence="10">
    <location>
        <position position="143"/>
    </location>
</feature>
<comment type="function">
    <text evidence="10">Catalyzes the phosphorylation of the position 2 hydroxy group of 4-diphosphocytidyl-2C-methyl-D-erythritol.</text>
</comment>
<dbReference type="RefSeq" id="WP_043558269.1">
    <property type="nucleotide sequence ID" value="NZ_CBLY010000002.1"/>
</dbReference>